<name>A0A7X9E7F8_UNCKA</name>
<accession>A0A7X9E7F8</accession>
<proteinExistence type="predicted"/>
<organism evidence="1 2">
    <name type="scientific">candidate division WWE3 bacterium</name>
    <dbReference type="NCBI Taxonomy" id="2053526"/>
    <lineage>
        <taxon>Bacteria</taxon>
        <taxon>Katanobacteria</taxon>
    </lineage>
</organism>
<sequence length="142" mass="16326">MKFCIIYKYSSSKDKSQLGKELEQLSSILNDLSHTTFIFDRDVKNWQNIDIPREESSKMVFTTIKECDGVIAYVSHNELSEGMAMEAGYAKALDKKILLALKKNTDSPRVRSISDEHFEFEDMEDLKEKLPSYLNKAFAVSQ</sequence>
<comment type="caution">
    <text evidence="1">The sequence shown here is derived from an EMBL/GenBank/DDBJ whole genome shotgun (WGS) entry which is preliminary data.</text>
</comment>
<gene>
    <name evidence="1" type="ORF">GYA37_02400</name>
</gene>
<dbReference type="Pfam" id="PF05014">
    <property type="entry name" value="Nuc_deoxyrib_tr"/>
    <property type="match status" value="1"/>
</dbReference>
<dbReference type="Gene3D" id="3.40.50.450">
    <property type="match status" value="1"/>
</dbReference>
<protein>
    <recommendedName>
        <fullName evidence="3">TIR domain-containing protein</fullName>
    </recommendedName>
</protein>
<reference evidence="1 2" key="1">
    <citation type="journal article" date="2020" name="Biotechnol. Biofuels">
        <title>New insights from the biogas microbiome by comprehensive genome-resolved metagenomics of nearly 1600 species originating from multiple anaerobic digesters.</title>
        <authorList>
            <person name="Campanaro S."/>
            <person name="Treu L."/>
            <person name="Rodriguez-R L.M."/>
            <person name="Kovalovszki A."/>
            <person name="Ziels R.M."/>
            <person name="Maus I."/>
            <person name="Zhu X."/>
            <person name="Kougias P.G."/>
            <person name="Basile A."/>
            <person name="Luo G."/>
            <person name="Schluter A."/>
            <person name="Konstantinidis K.T."/>
            <person name="Angelidaki I."/>
        </authorList>
    </citation>
    <scope>NUCLEOTIDE SEQUENCE [LARGE SCALE GENOMIC DNA]</scope>
    <source>
        <strain evidence="1">AS27yjCOA_202</strain>
    </source>
</reference>
<dbReference type="SUPFAM" id="SSF52309">
    <property type="entry name" value="N-(deoxy)ribosyltransferase-like"/>
    <property type="match status" value="1"/>
</dbReference>
<dbReference type="EMBL" id="JAAZNV010000007">
    <property type="protein sequence ID" value="NMB91676.1"/>
    <property type="molecule type" value="Genomic_DNA"/>
</dbReference>
<evidence type="ECO:0000313" key="1">
    <source>
        <dbReference type="EMBL" id="NMB91676.1"/>
    </source>
</evidence>
<dbReference type="InterPro" id="IPR007710">
    <property type="entry name" value="Nucleoside_deoxyribTrfase"/>
</dbReference>
<evidence type="ECO:0008006" key="3">
    <source>
        <dbReference type="Google" id="ProtNLM"/>
    </source>
</evidence>
<dbReference type="Proteomes" id="UP000590542">
    <property type="component" value="Unassembled WGS sequence"/>
</dbReference>
<dbReference type="AlphaFoldDB" id="A0A7X9E7F8"/>
<evidence type="ECO:0000313" key="2">
    <source>
        <dbReference type="Proteomes" id="UP000590542"/>
    </source>
</evidence>